<dbReference type="InterPro" id="IPR008407">
    <property type="entry name" value="Brnchd-chn_aa_trnsp_AzlD"/>
</dbReference>
<keyword evidence="1" id="KW-0812">Transmembrane</keyword>
<feature type="transmembrane region" description="Helical" evidence="1">
    <location>
        <begin position="77"/>
        <end position="109"/>
    </location>
</feature>
<protein>
    <submittedName>
        <fullName evidence="2">AzlD domain-containing protein</fullName>
    </submittedName>
</protein>
<sequence length="112" mass="11433">MSPVVFLLSLAGLAGGTYLIRRLGVRVGAQASSPDDAAAPAPARVWIDRATVVLIVAVAMSNMFFEGHELVGPARPIGVGVGIVAAVCRVPMLVCVVIAMGACALLRLLGLP</sequence>
<dbReference type="RefSeq" id="WP_160952937.1">
    <property type="nucleotide sequence ID" value="NZ_WWEQ01000018.1"/>
</dbReference>
<evidence type="ECO:0000256" key="1">
    <source>
        <dbReference type="SAM" id="Phobius"/>
    </source>
</evidence>
<dbReference type="AlphaFoldDB" id="A0A6N9H7H8"/>
<evidence type="ECO:0000313" key="2">
    <source>
        <dbReference type="EMBL" id="MYM19502.1"/>
    </source>
</evidence>
<organism evidence="2 3">
    <name type="scientific">Brevibacterium rongguiense</name>
    <dbReference type="NCBI Taxonomy" id="2695267"/>
    <lineage>
        <taxon>Bacteria</taxon>
        <taxon>Bacillati</taxon>
        <taxon>Actinomycetota</taxon>
        <taxon>Actinomycetes</taxon>
        <taxon>Micrococcales</taxon>
        <taxon>Brevibacteriaceae</taxon>
        <taxon>Brevibacterium</taxon>
    </lineage>
</organism>
<evidence type="ECO:0000313" key="3">
    <source>
        <dbReference type="Proteomes" id="UP000469215"/>
    </source>
</evidence>
<keyword evidence="1" id="KW-1133">Transmembrane helix</keyword>
<reference evidence="2 3" key="1">
    <citation type="submission" date="2020-01" db="EMBL/GenBank/DDBJ databases">
        <authorList>
            <person name="Deng T."/>
        </authorList>
    </citation>
    <scope>NUCLEOTIDE SEQUENCE [LARGE SCALE GENOMIC DNA]</scope>
    <source>
        <strain evidence="2 3">5221</strain>
    </source>
</reference>
<dbReference type="Pfam" id="PF05437">
    <property type="entry name" value="AzlD"/>
    <property type="match status" value="1"/>
</dbReference>
<proteinExistence type="predicted"/>
<keyword evidence="3" id="KW-1185">Reference proteome</keyword>
<dbReference type="Proteomes" id="UP000469215">
    <property type="component" value="Unassembled WGS sequence"/>
</dbReference>
<dbReference type="EMBL" id="WWEQ01000018">
    <property type="protein sequence ID" value="MYM19502.1"/>
    <property type="molecule type" value="Genomic_DNA"/>
</dbReference>
<keyword evidence="1" id="KW-0472">Membrane</keyword>
<gene>
    <name evidence="2" type="ORF">GSY69_05845</name>
</gene>
<accession>A0A6N9H7H8</accession>
<comment type="caution">
    <text evidence="2">The sequence shown here is derived from an EMBL/GenBank/DDBJ whole genome shotgun (WGS) entry which is preliminary data.</text>
</comment>
<feature type="transmembrane region" description="Helical" evidence="1">
    <location>
        <begin position="46"/>
        <end position="65"/>
    </location>
</feature>
<name>A0A6N9H7H8_9MICO</name>